<name>A0A370GD36_9BACI</name>
<sequence>MNKKIKKFSIGLISIVLIGFIFFLLGNTTTNAAKQGADLWQMAEAIEHENGQVIEWSLYTRETLNMKDEEQFRSKLVELKRKFPKWNWKQPNGENRFAAVGTNPSAVDSALQEKIQLISTLKNGHRYSYVIYEVSGQTWSSHIAESIKESFPERLALIYKEKPAIFSCIKGEFNDKMDNVLLLKAGKLLKDLHAEEKESLKEKDFYSVSAYSPDFTQAVPLKNSQMNVQIGLRKNGMGAKTTVVIGTPIITIEY</sequence>
<dbReference type="InterPro" id="IPR014794">
    <property type="entry name" value="DUF1779"/>
</dbReference>
<keyword evidence="2" id="KW-1185">Reference proteome</keyword>
<organism evidence="1 2">
    <name type="scientific">Falsibacillus pallidus</name>
    <dbReference type="NCBI Taxonomy" id="493781"/>
    <lineage>
        <taxon>Bacteria</taxon>
        <taxon>Bacillati</taxon>
        <taxon>Bacillota</taxon>
        <taxon>Bacilli</taxon>
        <taxon>Bacillales</taxon>
        <taxon>Bacillaceae</taxon>
        <taxon>Falsibacillus</taxon>
    </lineage>
</organism>
<gene>
    <name evidence="1" type="ORF">DFR59_10760</name>
</gene>
<dbReference type="Gene3D" id="3.30.2030.10">
    <property type="entry name" value="YwmB-like"/>
    <property type="match status" value="1"/>
</dbReference>
<dbReference type="EMBL" id="QQAY01000007">
    <property type="protein sequence ID" value="RDI41607.1"/>
    <property type="molecule type" value="Genomic_DNA"/>
</dbReference>
<dbReference type="InterPro" id="IPR036209">
    <property type="entry name" value="YwmB-like_sf"/>
</dbReference>
<dbReference type="Gene3D" id="3.30.360.40">
    <property type="entry name" value="YwmB-like"/>
    <property type="match status" value="1"/>
</dbReference>
<dbReference type="SUPFAM" id="SSF143842">
    <property type="entry name" value="YwmB-like"/>
    <property type="match status" value="1"/>
</dbReference>
<dbReference type="AlphaFoldDB" id="A0A370GD36"/>
<evidence type="ECO:0000313" key="2">
    <source>
        <dbReference type="Proteomes" id="UP000255326"/>
    </source>
</evidence>
<dbReference type="Proteomes" id="UP000255326">
    <property type="component" value="Unassembled WGS sequence"/>
</dbReference>
<protein>
    <submittedName>
        <fullName evidence="1">TATA-box binding protein</fullName>
    </submittedName>
</protein>
<reference evidence="1 2" key="1">
    <citation type="submission" date="2018-07" db="EMBL/GenBank/DDBJ databases">
        <title>Genomic Encyclopedia of Type Strains, Phase IV (KMG-IV): sequencing the most valuable type-strain genomes for metagenomic binning, comparative biology and taxonomic classification.</title>
        <authorList>
            <person name="Goeker M."/>
        </authorList>
    </citation>
    <scope>NUCLEOTIDE SEQUENCE [LARGE SCALE GENOMIC DNA]</scope>
    <source>
        <strain evidence="1 2">DSM 25281</strain>
    </source>
</reference>
<evidence type="ECO:0000313" key="1">
    <source>
        <dbReference type="EMBL" id="RDI41607.1"/>
    </source>
</evidence>
<dbReference type="OrthoDB" id="2374820at2"/>
<accession>A0A370GD36</accession>
<dbReference type="Pfam" id="PF08680">
    <property type="entry name" value="DUF1779"/>
    <property type="match status" value="1"/>
</dbReference>
<dbReference type="RefSeq" id="WP_114745943.1">
    <property type="nucleotide sequence ID" value="NZ_QQAY01000007.1"/>
</dbReference>
<proteinExistence type="predicted"/>
<comment type="caution">
    <text evidence="1">The sequence shown here is derived from an EMBL/GenBank/DDBJ whole genome shotgun (WGS) entry which is preliminary data.</text>
</comment>